<evidence type="ECO:0000313" key="3">
    <source>
        <dbReference type="EMBL" id="ODV79713.1"/>
    </source>
</evidence>
<keyword evidence="4" id="KW-1185">Reference proteome</keyword>
<feature type="compositionally biased region" description="Low complexity" evidence="1">
    <location>
        <begin position="264"/>
        <end position="273"/>
    </location>
</feature>
<dbReference type="AlphaFoldDB" id="A0A1E4SJM9"/>
<name>A0A1E4SJM9_9ASCO</name>
<dbReference type="PROSITE" id="PS51840">
    <property type="entry name" value="C2_NT"/>
    <property type="match status" value="1"/>
</dbReference>
<dbReference type="InterPro" id="IPR019448">
    <property type="entry name" value="NT-C2"/>
</dbReference>
<feature type="compositionally biased region" description="Basic and acidic residues" evidence="1">
    <location>
        <begin position="53"/>
        <end position="65"/>
    </location>
</feature>
<feature type="domain" description="C2 NT-type" evidence="2">
    <location>
        <begin position="1"/>
        <end position="196"/>
    </location>
</feature>
<dbReference type="RefSeq" id="XP_020064835.1">
    <property type="nucleotide sequence ID" value="XM_020211191.1"/>
</dbReference>
<organism evidence="3 4">
    <name type="scientific">Suhomyces tanzawaensis NRRL Y-17324</name>
    <dbReference type="NCBI Taxonomy" id="984487"/>
    <lineage>
        <taxon>Eukaryota</taxon>
        <taxon>Fungi</taxon>
        <taxon>Dikarya</taxon>
        <taxon>Ascomycota</taxon>
        <taxon>Saccharomycotina</taxon>
        <taxon>Pichiomycetes</taxon>
        <taxon>Debaryomycetaceae</taxon>
        <taxon>Suhomyces</taxon>
    </lineage>
</organism>
<dbReference type="GeneID" id="30985327"/>
<accession>A0A1E4SJM9</accession>
<feature type="compositionally biased region" description="Polar residues" evidence="1">
    <location>
        <begin position="284"/>
        <end position="306"/>
    </location>
</feature>
<reference evidence="4" key="1">
    <citation type="submission" date="2016-05" db="EMBL/GenBank/DDBJ databases">
        <title>Comparative genomics of biotechnologically important yeasts.</title>
        <authorList>
            <consortium name="DOE Joint Genome Institute"/>
            <person name="Riley R."/>
            <person name="Haridas S."/>
            <person name="Wolfe K.H."/>
            <person name="Lopes M.R."/>
            <person name="Hittinger C.T."/>
            <person name="Goker M."/>
            <person name="Salamov A."/>
            <person name="Wisecaver J."/>
            <person name="Long T.M."/>
            <person name="Aerts A.L."/>
            <person name="Barry K."/>
            <person name="Choi C."/>
            <person name="Clum A."/>
            <person name="Coughlan A.Y."/>
            <person name="Deshpande S."/>
            <person name="Douglass A.P."/>
            <person name="Hanson S.J."/>
            <person name="Klenk H.-P."/>
            <person name="Labutti K."/>
            <person name="Lapidus A."/>
            <person name="Lindquist E."/>
            <person name="Lipzen A."/>
            <person name="Meier-Kolthoff J.P."/>
            <person name="Ohm R.A."/>
            <person name="Otillar R.P."/>
            <person name="Pangilinan J."/>
            <person name="Peng Y."/>
            <person name="Rokas A."/>
            <person name="Rosa C.A."/>
            <person name="Scheuner C."/>
            <person name="Sibirny A.A."/>
            <person name="Slot J.C."/>
            <person name="Stielow J.B."/>
            <person name="Sun H."/>
            <person name="Kurtzman C.P."/>
            <person name="Blackwell M."/>
            <person name="Grigoriev I.V."/>
            <person name="Jeffries T.W."/>
        </authorList>
    </citation>
    <scope>NUCLEOTIDE SEQUENCE [LARGE SCALE GENOMIC DNA]</scope>
    <source>
        <strain evidence="4">NRRL Y-17324</strain>
    </source>
</reference>
<evidence type="ECO:0000259" key="2">
    <source>
        <dbReference type="PROSITE" id="PS51840"/>
    </source>
</evidence>
<feature type="compositionally biased region" description="Low complexity" evidence="1">
    <location>
        <begin position="66"/>
        <end position="95"/>
    </location>
</feature>
<feature type="compositionally biased region" description="Polar residues" evidence="1">
    <location>
        <begin position="214"/>
        <end position="224"/>
    </location>
</feature>
<proteinExistence type="predicted"/>
<evidence type="ECO:0000313" key="4">
    <source>
        <dbReference type="Proteomes" id="UP000094285"/>
    </source>
</evidence>
<dbReference type="PANTHER" id="PTHR21456">
    <property type="entry name" value="FAMILY WITH SEQUENCE SIMILARITY 102"/>
    <property type="match status" value="1"/>
</dbReference>
<dbReference type="STRING" id="984487.A0A1E4SJM9"/>
<protein>
    <recommendedName>
        <fullName evidence="2">C2 NT-type domain-containing protein</fullName>
    </recommendedName>
</protein>
<dbReference type="InterPro" id="IPR039931">
    <property type="entry name" value="EEIG1/2-like"/>
</dbReference>
<dbReference type="PANTHER" id="PTHR21456:SF1">
    <property type="entry name" value="C2 NT-TYPE DOMAIN-CONTAINING PROTEIN"/>
    <property type="match status" value="1"/>
</dbReference>
<gene>
    <name evidence="3" type="ORF">CANTADRAFT_78237</name>
</gene>
<sequence>MFSSKRPKFSFNLTIHELSNIPQTSGYCYIELQIRDGKSLRPSLTKLIHGHRPNTDDSPKSKSGDSDTSSQSSLVEGSDGTSSSGSSGNVSTTTSSKKIHNFRCPFNYNLSCNLRFPFKRRDNLIGNKYLLIRVYYVSDIPGHHRGSPSKIETTELGRLEINLTEYLNFKEPLTSKYLLKNAKVNSILNMTIDLKELPSNYDFHTQLQINDAVTHTPNSTVNKSGTKELKRSDTSGSGKFNVPQFDRKNVLRGLSNVLPDNGTSASASSLSEDSGYEEDETSKNESNNAKHTRTVSKSSSNGALNKSKNHKHESKANDNDKGPLIMDPIVTKLYSKILESTWDPELSVLLDYTPEKCIDDIFENPENPVGWNKKLNESYEEWAKEFDDEDENVRQINGLLNEMVYREDLRSWNISVS</sequence>
<feature type="region of interest" description="Disordered" evidence="1">
    <location>
        <begin position="47"/>
        <end position="95"/>
    </location>
</feature>
<evidence type="ECO:0000256" key="1">
    <source>
        <dbReference type="SAM" id="MobiDB-lite"/>
    </source>
</evidence>
<feature type="region of interest" description="Disordered" evidence="1">
    <location>
        <begin position="214"/>
        <end position="325"/>
    </location>
</feature>
<dbReference type="Pfam" id="PF10358">
    <property type="entry name" value="NT-C2"/>
    <property type="match status" value="1"/>
</dbReference>
<dbReference type="EMBL" id="KV453911">
    <property type="protein sequence ID" value="ODV79713.1"/>
    <property type="molecule type" value="Genomic_DNA"/>
</dbReference>
<dbReference type="OrthoDB" id="3365224at2759"/>
<dbReference type="Proteomes" id="UP000094285">
    <property type="component" value="Unassembled WGS sequence"/>
</dbReference>